<evidence type="ECO:0008006" key="3">
    <source>
        <dbReference type="Google" id="ProtNLM"/>
    </source>
</evidence>
<dbReference type="PANTHER" id="PTHR37953">
    <property type="entry name" value="UPF0127 PROTEIN MJ1496"/>
    <property type="match status" value="1"/>
</dbReference>
<dbReference type="RefSeq" id="WP_126775740.1">
    <property type="nucleotide sequence ID" value="NZ_PIPM01000001.1"/>
</dbReference>
<dbReference type="Gene3D" id="2.60.120.1140">
    <property type="entry name" value="Protein of unknown function DUF192"/>
    <property type="match status" value="1"/>
</dbReference>
<name>A0A432WRX9_9GAMM</name>
<dbReference type="AlphaFoldDB" id="A0A432WRX9"/>
<proteinExistence type="predicted"/>
<gene>
    <name evidence="1" type="ORF">CWE11_01000</name>
</gene>
<protein>
    <recommendedName>
        <fullName evidence="3">DUF192 domain-containing protein</fullName>
    </recommendedName>
</protein>
<organism evidence="1 2">
    <name type="scientific">Aliidiomarina sanyensis</name>
    <dbReference type="NCBI Taxonomy" id="1249555"/>
    <lineage>
        <taxon>Bacteria</taxon>
        <taxon>Pseudomonadati</taxon>
        <taxon>Pseudomonadota</taxon>
        <taxon>Gammaproteobacteria</taxon>
        <taxon>Alteromonadales</taxon>
        <taxon>Idiomarinaceae</taxon>
        <taxon>Aliidiomarina</taxon>
    </lineage>
</organism>
<comment type="caution">
    <text evidence="1">The sequence shown here is derived from an EMBL/GenBank/DDBJ whole genome shotgun (WGS) entry which is preliminary data.</text>
</comment>
<dbReference type="InterPro" id="IPR003795">
    <property type="entry name" value="DUF192"/>
</dbReference>
<evidence type="ECO:0000313" key="2">
    <source>
        <dbReference type="Proteomes" id="UP000288405"/>
    </source>
</evidence>
<evidence type="ECO:0000313" key="1">
    <source>
        <dbReference type="EMBL" id="RUO36427.1"/>
    </source>
</evidence>
<reference evidence="1 2" key="1">
    <citation type="journal article" date="2011" name="Front. Microbiol.">
        <title>Genomic signatures of strain selection and enhancement in Bacillus atrophaeus var. globigii, a historical biowarfare simulant.</title>
        <authorList>
            <person name="Gibbons H.S."/>
            <person name="Broomall S.M."/>
            <person name="McNew L.A."/>
            <person name="Daligault H."/>
            <person name="Chapman C."/>
            <person name="Bruce D."/>
            <person name="Karavis M."/>
            <person name="Krepps M."/>
            <person name="McGregor P.A."/>
            <person name="Hong C."/>
            <person name="Park K.H."/>
            <person name="Akmal A."/>
            <person name="Feldman A."/>
            <person name="Lin J.S."/>
            <person name="Chang W.E."/>
            <person name="Higgs B.W."/>
            <person name="Demirev P."/>
            <person name="Lindquist J."/>
            <person name="Liem A."/>
            <person name="Fochler E."/>
            <person name="Read T.D."/>
            <person name="Tapia R."/>
            <person name="Johnson S."/>
            <person name="Bishop-Lilly K.A."/>
            <person name="Detter C."/>
            <person name="Han C."/>
            <person name="Sozhamannan S."/>
            <person name="Rosenzweig C.N."/>
            <person name="Skowronski E.W."/>
        </authorList>
    </citation>
    <scope>NUCLEOTIDE SEQUENCE [LARGE SCALE GENOMIC DNA]</scope>
    <source>
        <strain evidence="1 2">GYP-17</strain>
    </source>
</reference>
<dbReference type="InterPro" id="IPR038695">
    <property type="entry name" value="Saro_0823-like_sf"/>
</dbReference>
<dbReference type="PANTHER" id="PTHR37953:SF1">
    <property type="entry name" value="UPF0127 PROTEIN MJ1496"/>
    <property type="match status" value="1"/>
</dbReference>
<dbReference type="EMBL" id="PIPM01000001">
    <property type="protein sequence ID" value="RUO36427.1"/>
    <property type="molecule type" value="Genomic_DNA"/>
</dbReference>
<keyword evidence="2" id="KW-1185">Reference proteome</keyword>
<accession>A0A432WRX9</accession>
<dbReference type="OrthoDB" id="5526466at2"/>
<sequence>MMPVKAKWKSVLQSVGVVSIGFILNGCVQAEPEISPILPQTKVCLTPAQGDPILLEIELARTPAQRSQGLMERDSLGEYAGMLFVYSYTQSLSFWMYNTLIPLDIAFLDEEGAIVDIQQMLPCETRIASLCPRYISAEPALMALEVNYGAFENWGVRVGDTLYNETCHEPVTGSTQW</sequence>
<dbReference type="Pfam" id="PF02643">
    <property type="entry name" value="DUF192"/>
    <property type="match status" value="1"/>
</dbReference>
<dbReference type="Proteomes" id="UP000288405">
    <property type="component" value="Unassembled WGS sequence"/>
</dbReference>